<organism evidence="1 2">
    <name type="scientific">Cohnella soli</name>
    <dbReference type="NCBI Taxonomy" id="425005"/>
    <lineage>
        <taxon>Bacteria</taxon>
        <taxon>Bacillati</taxon>
        <taxon>Bacillota</taxon>
        <taxon>Bacilli</taxon>
        <taxon>Bacillales</taxon>
        <taxon>Paenibacillaceae</taxon>
        <taxon>Cohnella</taxon>
    </lineage>
</organism>
<reference evidence="2" key="1">
    <citation type="journal article" date="2019" name="Int. J. Syst. Evol. Microbiol.">
        <title>The Global Catalogue of Microorganisms (GCM) 10K type strain sequencing project: providing services to taxonomists for standard genome sequencing and annotation.</title>
        <authorList>
            <consortium name="The Broad Institute Genomics Platform"/>
            <consortium name="The Broad Institute Genome Sequencing Center for Infectious Disease"/>
            <person name="Wu L."/>
            <person name="Ma J."/>
        </authorList>
    </citation>
    <scope>NUCLEOTIDE SEQUENCE [LARGE SCALE GENOMIC DNA]</scope>
    <source>
        <strain evidence="2">CGMCC 1.18575</strain>
    </source>
</reference>
<dbReference type="RefSeq" id="WP_378133894.1">
    <property type="nucleotide sequence ID" value="NZ_JBHSMI010000025.1"/>
</dbReference>
<dbReference type="Proteomes" id="UP001596113">
    <property type="component" value="Unassembled WGS sequence"/>
</dbReference>
<dbReference type="EMBL" id="JBHSMI010000025">
    <property type="protein sequence ID" value="MFC5404005.1"/>
    <property type="molecule type" value="Genomic_DNA"/>
</dbReference>
<comment type="caution">
    <text evidence="1">The sequence shown here is derived from an EMBL/GenBank/DDBJ whole genome shotgun (WGS) entry which is preliminary data.</text>
</comment>
<evidence type="ECO:0000313" key="2">
    <source>
        <dbReference type="Proteomes" id="UP001596113"/>
    </source>
</evidence>
<accession>A0ABW0HS00</accession>
<proteinExistence type="predicted"/>
<sequence length="398" mass="45233">MRWNKIVAICMTLLALAFSSLIIPGKVDAQKPTFFQHLYLLKDAKLYNGKSTAKKTVATLVAGQVLTIVETDQTSFLDKAADWYQVKTWLGNKWIKAEEGMLYTGNYSKTDQTITTVFDAELYDYPGATAAVDKVAPGKLHAVSLFNYRPPSASNANDLIIMNDEHWYRIDTAAGKKWIRNPAFLESVKKTPLAKKIKLTGTEISYPIPFVVESKAEKIEPQIVQIVGEWKVGLGPNEINWLKIRLPEGDRWFIPKQPIIDDYQELNESLTLQSETRYFEQLQDGNQRNGKTNWLKPGTYEAFESSGDFVHIRTELGEVWVNPKRALLERPLGIIPTDERIRLTKTSSYYVFPATGEISHQTGFYSPQAVLAFEKWISPSGTVYYHFRSFAGDEWVTL</sequence>
<evidence type="ECO:0000313" key="1">
    <source>
        <dbReference type="EMBL" id="MFC5404005.1"/>
    </source>
</evidence>
<name>A0ABW0HS00_9BACL</name>
<evidence type="ECO:0008006" key="3">
    <source>
        <dbReference type="Google" id="ProtNLM"/>
    </source>
</evidence>
<gene>
    <name evidence="1" type="ORF">ACFPOF_14775</name>
</gene>
<protein>
    <recommendedName>
        <fullName evidence="3">SH3 domain-containing protein</fullName>
    </recommendedName>
</protein>
<keyword evidence="2" id="KW-1185">Reference proteome</keyword>